<accession>A0A9X2I810</accession>
<evidence type="ECO:0000256" key="9">
    <source>
        <dbReference type="SAM" id="Phobius"/>
    </source>
</evidence>
<protein>
    <submittedName>
        <fullName evidence="11">TRAP transporter small permease</fullName>
    </submittedName>
</protein>
<keyword evidence="4" id="KW-0997">Cell inner membrane</keyword>
<dbReference type="GO" id="GO:0015740">
    <property type="term" value="P:C4-dicarboxylate transport"/>
    <property type="evidence" value="ECO:0007669"/>
    <property type="project" value="TreeGrafter"/>
</dbReference>
<evidence type="ECO:0000259" key="10">
    <source>
        <dbReference type="Pfam" id="PF04290"/>
    </source>
</evidence>
<dbReference type="Proteomes" id="UP001139150">
    <property type="component" value="Unassembled WGS sequence"/>
</dbReference>
<dbReference type="GO" id="GO:0005886">
    <property type="term" value="C:plasma membrane"/>
    <property type="evidence" value="ECO:0007669"/>
    <property type="project" value="UniProtKB-SubCell"/>
</dbReference>
<sequence length="165" mass="18740">MKTLKWIRDGLARLQLFFSLTLLTVMTLTIIYQVFSRQLLGTTPAWSEQFSKLLFVWVSFMGIAYGFRAKLHIGVGLFVGMLPEKIQDVFDYIAKTLIIMFGIVLVYYGIEFTILMNNSTMPGLGVPSSVLYAAIPVSGFFVLVYGIELLFKKGLHEKYEDISEE</sequence>
<keyword evidence="12" id="KW-1185">Reference proteome</keyword>
<name>A0A9X2I810_9BACI</name>
<dbReference type="GO" id="GO:0022857">
    <property type="term" value="F:transmembrane transporter activity"/>
    <property type="evidence" value="ECO:0007669"/>
    <property type="project" value="TreeGrafter"/>
</dbReference>
<reference evidence="11" key="1">
    <citation type="submission" date="2022-02" db="EMBL/GenBank/DDBJ databases">
        <title>Halalkalibacter sp. nov. isolated from Lonar Lake, India.</title>
        <authorList>
            <person name="Joshi A."/>
            <person name="Thite S."/>
            <person name="Lodha T."/>
        </authorList>
    </citation>
    <scope>NUCLEOTIDE SEQUENCE</scope>
    <source>
        <strain evidence="11">MEB205</strain>
    </source>
</reference>
<comment type="subcellular location">
    <subcellularLocation>
        <location evidence="1">Cell inner membrane</location>
        <topology evidence="1">Multi-pass membrane protein</topology>
    </subcellularLocation>
</comment>
<dbReference type="EMBL" id="JAKRYL010000037">
    <property type="protein sequence ID" value="MCL7749722.1"/>
    <property type="molecule type" value="Genomic_DNA"/>
</dbReference>
<evidence type="ECO:0000256" key="8">
    <source>
        <dbReference type="ARBA" id="ARBA00038436"/>
    </source>
</evidence>
<feature type="transmembrane region" description="Helical" evidence="9">
    <location>
        <begin position="55"/>
        <end position="80"/>
    </location>
</feature>
<evidence type="ECO:0000256" key="6">
    <source>
        <dbReference type="ARBA" id="ARBA00022989"/>
    </source>
</evidence>
<evidence type="ECO:0000313" key="12">
    <source>
        <dbReference type="Proteomes" id="UP001139150"/>
    </source>
</evidence>
<feature type="domain" description="Tripartite ATP-independent periplasmic transporters DctQ component" evidence="10">
    <location>
        <begin position="26"/>
        <end position="151"/>
    </location>
</feature>
<evidence type="ECO:0000256" key="3">
    <source>
        <dbReference type="ARBA" id="ARBA00022475"/>
    </source>
</evidence>
<feature type="transmembrane region" description="Helical" evidence="9">
    <location>
        <begin position="130"/>
        <end position="151"/>
    </location>
</feature>
<dbReference type="Pfam" id="PF04290">
    <property type="entry name" value="DctQ"/>
    <property type="match status" value="1"/>
</dbReference>
<dbReference type="InterPro" id="IPR055348">
    <property type="entry name" value="DctQ"/>
</dbReference>
<organism evidence="11 12">
    <name type="scientific">Halalkalibacter alkaliphilus</name>
    <dbReference type="NCBI Taxonomy" id="2917993"/>
    <lineage>
        <taxon>Bacteria</taxon>
        <taxon>Bacillati</taxon>
        <taxon>Bacillota</taxon>
        <taxon>Bacilli</taxon>
        <taxon>Bacillales</taxon>
        <taxon>Bacillaceae</taxon>
        <taxon>Halalkalibacter</taxon>
    </lineage>
</organism>
<comment type="similarity">
    <text evidence="8">Belongs to the TRAP transporter small permease family.</text>
</comment>
<keyword evidence="7 9" id="KW-0472">Membrane</keyword>
<dbReference type="InterPro" id="IPR007387">
    <property type="entry name" value="TRAP_DctQ"/>
</dbReference>
<evidence type="ECO:0000256" key="4">
    <source>
        <dbReference type="ARBA" id="ARBA00022519"/>
    </source>
</evidence>
<keyword evidence="3" id="KW-1003">Cell membrane</keyword>
<keyword evidence="2" id="KW-0813">Transport</keyword>
<dbReference type="PANTHER" id="PTHR35011">
    <property type="entry name" value="2,3-DIKETO-L-GULONATE TRAP TRANSPORTER SMALL PERMEASE PROTEIN YIAM"/>
    <property type="match status" value="1"/>
</dbReference>
<gene>
    <name evidence="11" type="ORF">MF646_21645</name>
</gene>
<comment type="caution">
    <text evidence="11">The sequence shown here is derived from an EMBL/GenBank/DDBJ whole genome shotgun (WGS) entry which is preliminary data.</text>
</comment>
<proteinExistence type="inferred from homology"/>
<evidence type="ECO:0000256" key="7">
    <source>
        <dbReference type="ARBA" id="ARBA00023136"/>
    </source>
</evidence>
<dbReference type="PANTHER" id="PTHR35011:SF11">
    <property type="entry name" value="TRAP TRANSPORTER SMALL PERMEASE PROTEIN"/>
    <property type="match status" value="1"/>
</dbReference>
<dbReference type="RefSeq" id="WP_250098578.1">
    <property type="nucleotide sequence ID" value="NZ_JAKRYL010000037.1"/>
</dbReference>
<evidence type="ECO:0000313" key="11">
    <source>
        <dbReference type="EMBL" id="MCL7749722.1"/>
    </source>
</evidence>
<feature type="transmembrane region" description="Helical" evidence="9">
    <location>
        <begin position="92"/>
        <end position="110"/>
    </location>
</feature>
<evidence type="ECO:0000256" key="1">
    <source>
        <dbReference type="ARBA" id="ARBA00004429"/>
    </source>
</evidence>
<keyword evidence="6 9" id="KW-1133">Transmembrane helix</keyword>
<keyword evidence="5 9" id="KW-0812">Transmembrane</keyword>
<feature type="transmembrane region" description="Helical" evidence="9">
    <location>
        <begin position="12"/>
        <end position="35"/>
    </location>
</feature>
<evidence type="ECO:0000256" key="2">
    <source>
        <dbReference type="ARBA" id="ARBA00022448"/>
    </source>
</evidence>
<dbReference type="AlphaFoldDB" id="A0A9X2I810"/>
<evidence type="ECO:0000256" key="5">
    <source>
        <dbReference type="ARBA" id="ARBA00022692"/>
    </source>
</evidence>